<dbReference type="PANTHER" id="PTHR40624">
    <property type="entry name" value="BIOSYNTHESIS MONOOXYGENASE, PUTATIVE (AFU_ORTHOLOGUE AFUA_1G12025)-RELATED"/>
    <property type="match status" value="1"/>
</dbReference>
<evidence type="ECO:0000313" key="3">
    <source>
        <dbReference type="EMBL" id="CAL5219908.1"/>
    </source>
</evidence>
<keyword evidence="1" id="KW-1133">Transmembrane helix</keyword>
<organism evidence="3 4">
    <name type="scientific">Coccomyxa viridis</name>
    <dbReference type="NCBI Taxonomy" id="1274662"/>
    <lineage>
        <taxon>Eukaryota</taxon>
        <taxon>Viridiplantae</taxon>
        <taxon>Chlorophyta</taxon>
        <taxon>core chlorophytes</taxon>
        <taxon>Trebouxiophyceae</taxon>
        <taxon>Trebouxiophyceae incertae sedis</taxon>
        <taxon>Coccomyxaceae</taxon>
        <taxon>Coccomyxa</taxon>
    </lineage>
</organism>
<dbReference type="Pfam" id="PF03992">
    <property type="entry name" value="ABM"/>
    <property type="match status" value="1"/>
</dbReference>
<accession>A0ABP1FIX5</accession>
<dbReference type="EMBL" id="CAXHTA020000002">
    <property type="protein sequence ID" value="CAL5219908.1"/>
    <property type="molecule type" value="Genomic_DNA"/>
</dbReference>
<gene>
    <name evidence="3" type="primary">g1837</name>
    <name evidence="3" type="ORF">VP750_LOCUS1567</name>
</gene>
<proteinExistence type="predicted"/>
<dbReference type="InterPro" id="IPR011008">
    <property type="entry name" value="Dimeric_a/b-barrel"/>
</dbReference>
<dbReference type="SUPFAM" id="SSF54909">
    <property type="entry name" value="Dimeric alpha+beta barrel"/>
    <property type="match status" value="1"/>
</dbReference>
<evidence type="ECO:0000256" key="1">
    <source>
        <dbReference type="SAM" id="Phobius"/>
    </source>
</evidence>
<keyword evidence="1" id="KW-0472">Membrane</keyword>
<keyword evidence="1" id="KW-0812">Transmembrane</keyword>
<protein>
    <submittedName>
        <fullName evidence="3">G1837 protein</fullName>
    </submittedName>
</protein>
<name>A0ABP1FIX5_9CHLO</name>
<sequence length="146" mass="17000">MGDQSAWRWLIPAFVALTTGAAAYYLGKSSSDDRMAEKKNKRAFLLLIQQEYKSIRDRDVFIEMFKPLAKYVKQHEPETLAYELSVSDKDPHKLLIFERYSSKEALTEIHQQSAPFKKFKEQWTAANLEYTSKTGESYLEEDLGFM</sequence>
<feature type="transmembrane region" description="Helical" evidence="1">
    <location>
        <begin position="6"/>
        <end position="26"/>
    </location>
</feature>
<reference evidence="3 4" key="1">
    <citation type="submission" date="2024-06" db="EMBL/GenBank/DDBJ databases">
        <authorList>
            <person name="Kraege A."/>
            <person name="Thomma B."/>
        </authorList>
    </citation>
    <scope>NUCLEOTIDE SEQUENCE [LARGE SCALE GENOMIC DNA]</scope>
</reference>
<dbReference type="Proteomes" id="UP001497392">
    <property type="component" value="Unassembled WGS sequence"/>
</dbReference>
<dbReference type="PANTHER" id="PTHR40624:SF1">
    <property type="entry name" value="BIOSYNTHESIS MONOOXYGENASE, PUTATIVE (AFU_ORTHOLOGUE AFUA_1G12025)-RELATED"/>
    <property type="match status" value="1"/>
</dbReference>
<feature type="domain" description="ABM" evidence="2">
    <location>
        <begin position="44"/>
        <end position="139"/>
    </location>
</feature>
<keyword evidence="4" id="KW-1185">Reference proteome</keyword>
<comment type="caution">
    <text evidence="3">The sequence shown here is derived from an EMBL/GenBank/DDBJ whole genome shotgun (WGS) entry which is preliminary data.</text>
</comment>
<evidence type="ECO:0000259" key="2">
    <source>
        <dbReference type="PROSITE" id="PS51725"/>
    </source>
</evidence>
<dbReference type="InterPro" id="IPR007138">
    <property type="entry name" value="ABM_dom"/>
</dbReference>
<evidence type="ECO:0000313" key="4">
    <source>
        <dbReference type="Proteomes" id="UP001497392"/>
    </source>
</evidence>
<dbReference type="Gene3D" id="3.30.70.100">
    <property type="match status" value="1"/>
</dbReference>
<dbReference type="PROSITE" id="PS51725">
    <property type="entry name" value="ABM"/>
    <property type="match status" value="1"/>
</dbReference>